<evidence type="ECO:0000313" key="1">
    <source>
        <dbReference type="EMBL" id="GMI30391.1"/>
    </source>
</evidence>
<evidence type="ECO:0000313" key="2">
    <source>
        <dbReference type="Proteomes" id="UP001165060"/>
    </source>
</evidence>
<proteinExistence type="predicted"/>
<name>A0ABQ6MPM0_9STRA</name>
<protein>
    <submittedName>
        <fullName evidence="1">Uncharacterized protein</fullName>
    </submittedName>
</protein>
<sequence>MAVKGPFPKKIIKRHLASYKEMGIEEKTHFTDDGESKFIEIGVDKVTGNAKMEEKNIPLIENEVVRLLIKKIGSSKGADAKEKAKEKHEVIKLGKMIEAILTLDSAKRPTVLDVMKHDVSEPGLTDAIVRATDPVWDAETGDGEAWA</sequence>
<dbReference type="Proteomes" id="UP001165060">
    <property type="component" value="Unassembled WGS sequence"/>
</dbReference>
<keyword evidence="2" id="KW-1185">Reference proteome</keyword>
<reference evidence="1 2" key="1">
    <citation type="journal article" date="2023" name="Commun. Biol.">
        <title>Genome analysis of Parmales, the sister group of diatoms, reveals the evolutionary specialization of diatoms from phago-mixotrophs to photoautotrophs.</title>
        <authorList>
            <person name="Ban H."/>
            <person name="Sato S."/>
            <person name="Yoshikawa S."/>
            <person name="Yamada K."/>
            <person name="Nakamura Y."/>
            <person name="Ichinomiya M."/>
            <person name="Sato N."/>
            <person name="Blanc-Mathieu R."/>
            <person name="Endo H."/>
            <person name="Kuwata A."/>
            <person name="Ogata H."/>
        </authorList>
    </citation>
    <scope>NUCLEOTIDE SEQUENCE [LARGE SCALE GENOMIC DNA]</scope>
</reference>
<organism evidence="1 2">
    <name type="scientific">Tetraparma gracilis</name>
    <dbReference type="NCBI Taxonomy" id="2962635"/>
    <lineage>
        <taxon>Eukaryota</taxon>
        <taxon>Sar</taxon>
        <taxon>Stramenopiles</taxon>
        <taxon>Ochrophyta</taxon>
        <taxon>Bolidophyceae</taxon>
        <taxon>Parmales</taxon>
        <taxon>Triparmaceae</taxon>
        <taxon>Tetraparma</taxon>
    </lineage>
</organism>
<dbReference type="EMBL" id="BRYB01005903">
    <property type="protein sequence ID" value="GMI30391.1"/>
    <property type="molecule type" value="Genomic_DNA"/>
</dbReference>
<accession>A0ABQ6MPM0</accession>
<gene>
    <name evidence="1" type="ORF">TeGR_g3123</name>
</gene>
<comment type="caution">
    <text evidence="1">The sequence shown here is derived from an EMBL/GenBank/DDBJ whole genome shotgun (WGS) entry which is preliminary data.</text>
</comment>